<name>A0A1F5B4M3_9BACT</name>
<evidence type="ECO:0000256" key="5">
    <source>
        <dbReference type="HAMAP-Rule" id="MF_00402"/>
    </source>
</evidence>
<evidence type="ECO:0000313" key="8">
    <source>
        <dbReference type="Proteomes" id="UP000176431"/>
    </source>
</evidence>
<dbReference type="NCBIfam" id="TIGR01024">
    <property type="entry name" value="rplS_bact"/>
    <property type="match status" value="1"/>
</dbReference>
<comment type="similarity">
    <text evidence="1 5 6">Belongs to the bacterial ribosomal protein bL19 family.</text>
</comment>
<dbReference type="PRINTS" id="PR00061">
    <property type="entry name" value="RIBOSOMALL19"/>
</dbReference>
<dbReference type="AlphaFoldDB" id="A0A1F5B4M3"/>
<dbReference type="SUPFAM" id="SSF50104">
    <property type="entry name" value="Translation proteins SH3-like domain"/>
    <property type="match status" value="1"/>
</dbReference>
<reference evidence="7 8" key="1">
    <citation type="journal article" date="2016" name="Nat. Commun.">
        <title>Thousands of microbial genomes shed light on interconnected biogeochemical processes in an aquifer system.</title>
        <authorList>
            <person name="Anantharaman K."/>
            <person name="Brown C.T."/>
            <person name="Hug L.A."/>
            <person name="Sharon I."/>
            <person name="Castelle C.J."/>
            <person name="Probst A.J."/>
            <person name="Thomas B.C."/>
            <person name="Singh A."/>
            <person name="Wilkins M.J."/>
            <person name="Karaoz U."/>
            <person name="Brodie E.L."/>
            <person name="Williams K.H."/>
            <person name="Hubbard S.S."/>
            <person name="Banfield J.F."/>
        </authorList>
    </citation>
    <scope>NUCLEOTIDE SEQUENCE [LARGE SCALE GENOMIC DNA]</scope>
</reference>
<evidence type="ECO:0000256" key="2">
    <source>
        <dbReference type="ARBA" id="ARBA00022980"/>
    </source>
</evidence>
<proteinExistence type="inferred from homology"/>
<protein>
    <recommendedName>
        <fullName evidence="4 5">Large ribosomal subunit protein bL19</fullName>
    </recommendedName>
</protein>
<dbReference type="GO" id="GO:0003735">
    <property type="term" value="F:structural constituent of ribosome"/>
    <property type="evidence" value="ECO:0007669"/>
    <property type="project" value="InterPro"/>
</dbReference>
<evidence type="ECO:0000313" key="7">
    <source>
        <dbReference type="EMBL" id="OGD25539.1"/>
    </source>
</evidence>
<dbReference type="PROSITE" id="PS01015">
    <property type="entry name" value="RIBOSOMAL_L19"/>
    <property type="match status" value="1"/>
</dbReference>
<dbReference type="GO" id="GO:0022625">
    <property type="term" value="C:cytosolic large ribosomal subunit"/>
    <property type="evidence" value="ECO:0007669"/>
    <property type="project" value="TreeGrafter"/>
</dbReference>
<comment type="function">
    <text evidence="5 6">This protein is located at the 30S-50S ribosomal subunit interface and may play a role in the structure and function of the aminoacyl-tRNA binding site.</text>
</comment>
<dbReference type="Gene3D" id="2.30.30.790">
    <property type="match status" value="1"/>
</dbReference>
<evidence type="ECO:0000256" key="1">
    <source>
        <dbReference type="ARBA" id="ARBA00005781"/>
    </source>
</evidence>
<gene>
    <name evidence="5" type="primary">rplS</name>
    <name evidence="7" type="ORF">A2819_02105</name>
</gene>
<dbReference type="InterPro" id="IPR001857">
    <property type="entry name" value="Ribosomal_bL19"/>
</dbReference>
<evidence type="ECO:0000256" key="4">
    <source>
        <dbReference type="ARBA" id="ARBA00035171"/>
    </source>
</evidence>
<keyword evidence="3 5" id="KW-0687">Ribonucleoprotein</keyword>
<accession>A0A1F5B4M3</accession>
<dbReference type="InterPro" id="IPR008991">
    <property type="entry name" value="Translation_prot_SH3-like_sf"/>
</dbReference>
<dbReference type="PIRSF" id="PIRSF002191">
    <property type="entry name" value="Ribosomal_L19"/>
    <property type="match status" value="1"/>
</dbReference>
<sequence length="140" mass="15927">MDKIQNFNQKNLKSETPKIKSGMKIRVWQKIKEGDKERLQAFEGVVIAVKHGRGKSGTFTVRKISSGIGVERIFPFHAPTIDKIEILSRAKVRRAKLYYLRSRFGKKSKMKQVELAEVTASAPVDEINQEEVIAEKTPTN</sequence>
<dbReference type="Proteomes" id="UP000176431">
    <property type="component" value="Unassembled WGS sequence"/>
</dbReference>
<dbReference type="InterPro" id="IPR038657">
    <property type="entry name" value="Ribosomal_bL19_sf"/>
</dbReference>
<dbReference type="EMBL" id="MEYK01000010">
    <property type="protein sequence ID" value="OGD25539.1"/>
    <property type="molecule type" value="Genomic_DNA"/>
</dbReference>
<keyword evidence="2 5" id="KW-0689">Ribosomal protein</keyword>
<comment type="caution">
    <text evidence="7">The sequence shown here is derived from an EMBL/GenBank/DDBJ whole genome shotgun (WGS) entry which is preliminary data.</text>
</comment>
<evidence type="ECO:0000256" key="6">
    <source>
        <dbReference type="RuleBase" id="RU000559"/>
    </source>
</evidence>
<dbReference type="PANTHER" id="PTHR15680:SF9">
    <property type="entry name" value="LARGE RIBOSOMAL SUBUNIT PROTEIN BL19M"/>
    <property type="match status" value="1"/>
</dbReference>
<dbReference type="InterPro" id="IPR018257">
    <property type="entry name" value="Ribosomal_bL19_CS"/>
</dbReference>
<dbReference type="HAMAP" id="MF_00402">
    <property type="entry name" value="Ribosomal_bL19"/>
    <property type="match status" value="1"/>
</dbReference>
<dbReference type="PANTHER" id="PTHR15680">
    <property type="entry name" value="RIBOSOMAL PROTEIN L19"/>
    <property type="match status" value="1"/>
</dbReference>
<dbReference type="Pfam" id="PF01245">
    <property type="entry name" value="Ribosomal_L19"/>
    <property type="match status" value="1"/>
</dbReference>
<evidence type="ECO:0000256" key="3">
    <source>
        <dbReference type="ARBA" id="ARBA00023274"/>
    </source>
</evidence>
<dbReference type="GO" id="GO:0006412">
    <property type="term" value="P:translation"/>
    <property type="evidence" value="ECO:0007669"/>
    <property type="project" value="UniProtKB-UniRule"/>
</dbReference>
<organism evidence="7 8">
    <name type="scientific">Candidatus Azambacteria bacterium RIFCSPHIGHO2_01_FULL_40_24</name>
    <dbReference type="NCBI Taxonomy" id="1797301"/>
    <lineage>
        <taxon>Bacteria</taxon>
        <taxon>Candidatus Azamiibacteriota</taxon>
    </lineage>
</organism>